<evidence type="ECO:0000313" key="3">
    <source>
        <dbReference type="Proteomes" id="UP000006334"/>
    </source>
</evidence>
<organism evidence="2 3">
    <name type="scientific">Aliiglaciecola lipolytica E3</name>
    <dbReference type="NCBI Taxonomy" id="1127673"/>
    <lineage>
        <taxon>Bacteria</taxon>
        <taxon>Pseudomonadati</taxon>
        <taxon>Pseudomonadota</taxon>
        <taxon>Gammaproteobacteria</taxon>
        <taxon>Alteromonadales</taxon>
        <taxon>Alteromonadaceae</taxon>
        <taxon>Aliiglaciecola</taxon>
    </lineage>
</organism>
<sequence length="211" mass="22537">MSESQTIVSILYLGIFRLSIITVGAISIYLGYKLFIAGIGANQGNEGSGMEASMGGTTFAVKNAAPGTFFALFGVVLISAMLINAPAEVTYQSPGQATPTTDSTQISGESISFRGNGENDVKADDKALASRINNYAWDLFDKGETETALTFALLANRTHPKEGNILDSIAEFLYALGQYEAALQFKQEAILQDASLATDLQKYQQKVQTAP</sequence>
<reference evidence="2 3" key="1">
    <citation type="journal article" date="2017" name="Antonie Van Leeuwenhoek">
        <title>Rhizobium rhizosphaerae sp. nov., a novel species isolated from rice rhizosphere.</title>
        <authorList>
            <person name="Zhao J.J."/>
            <person name="Zhang J."/>
            <person name="Zhang R.J."/>
            <person name="Zhang C.W."/>
            <person name="Yin H.Q."/>
            <person name="Zhang X.X."/>
        </authorList>
    </citation>
    <scope>NUCLEOTIDE SEQUENCE [LARGE SCALE GENOMIC DNA]</scope>
    <source>
        <strain evidence="2 3">E3</strain>
    </source>
</reference>
<name>K6YBQ9_9ALTE</name>
<dbReference type="RefSeq" id="WP_008845437.1">
    <property type="nucleotide sequence ID" value="NZ_BAEN01000059.1"/>
</dbReference>
<gene>
    <name evidence="2" type="ORF">GLIP_3011</name>
</gene>
<dbReference type="Gene3D" id="1.25.40.10">
    <property type="entry name" value="Tetratricopeptide repeat domain"/>
    <property type="match status" value="1"/>
</dbReference>
<dbReference type="AlphaFoldDB" id="K6YBQ9"/>
<feature type="transmembrane region" description="Helical" evidence="1">
    <location>
        <begin position="64"/>
        <end position="83"/>
    </location>
</feature>
<proteinExistence type="predicted"/>
<dbReference type="OrthoDB" id="6163695at2"/>
<protein>
    <submittedName>
        <fullName evidence="2">Uncharacterized protein</fullName>
    </submittedName>
</protein>
<evidence type="ECO:0000256" key="1">
    <source>
        <dbReference type="SAM" id="Phobius"/>
    </source>
</evidence>
<keyword evidence="1" id="KW-1133">Transmembrane helix</keyword>
<comment type="caution">
    <text evidence="2">The sequence shown here is derived from an EMBL/GenBank/DDBJ whole genome shotgun (WGS) entry which is preliminary data.</text>
</comment>
<keyword evidence="1" id="KW-0472">Membrane</keyword>
<keyword evidence="3" id="KW-1185">Reference proteome</keyword>
<feature type="transmembrane region" description="Helical" evidence="1">
    <location>
        <begin position="7"/>
        <end position="32"/>
    </location>
</feature>
<keyword evidence="1" id="KW-0812">Transmembrane</keyword>
<dbReference type="SUPFAM" id="SSF48452">
    <property type="entry name" value="TPR-like"/>
    <property type="match status" value="1"/>
</dbReference>
<dbReference type="InterPro" id="IPR011990">
    <property type="entry name" value="TPR-like_helical_dom_sf"/>
</dbReference>
<evidence type="ECO:0000313" key="2">
    <source>
        <dbReference type="EMBL" id="GAC15632.1"/>
    </source>
</evidence>
<accession>K6YBQ9</accession>
<dbReference type="EMBL" id="BAEN01000059">
    <property type="protein sequence ID" value="GAC15632.1"/>
    <property type="molecule type" value="Genomic_DNA"/>
</dbReference>
<dbReference type="Proteomes" id="UP000006334">
    <property type="component" value="Unassembled WGS sequence"/>
</dbReference>